<accession>A0A158KBP2</accession>
<sequence length="256" mass="27494">MLRLPSAPSGIATSPSDNVLSLRSSITYRFLLDLCAPLLSSAITLLDAALCLHVKRATAAAQRFAGTVREPRDHREPVARPDGRAGYRTGLGAGCGADGAARGAAHLSRSEGARRCARRSVPRLCVHVARNPRIPPVSRAELHAKYQRIFGIINDDLSRRNASLALIASVLGDPVTIRGEPARPSRLLPMRVVAAPGNAPSTVTTRCVWIPARTIALRLPNTHATRASGNGRSRWVTNWPGFGPAFKFCLRNCMSS</sequence>
<proteinExistence type="predicted"/>
<dbReference type="EMBL" id="FCNZ02000042">
    <property type="protein sequence ID" value="SAL78562.1"/>
    <property type="molecule type" value="Genomic_DNA"/>
</dbReference>
<comment type="caution">
    <text evidence="1">The sequence shown here is derived from an EMBL/GenBank/DDBJ whole genome shotgun (WGS) entry which is preliminary data.</text>
</comment>
<keyword evidence="2" id="KW-1185">Reference proteome</keyword>
<organism evidence="1 2">
    <name type="scientific">Caballeronia telluris</name>
    <dbReference type="NCBI Taxonomy" id="326475"/>
    <lineage>
        <taxon>Bacteria</taxon>
        <taxon>Pseudomonadati</taxon>
        <taxon>Pseudomonadota</taxon>
        <taxon>Betaproteobacteria</taxon>
        <taxon>Burkholderiales</taxon>
        <taxon>Burkholderiaceae</taxon>
        <taxon>Caballeronia</taxon>
    </lineage>
</organism>
<evidence type="ECO:0000313" key="2">
    <source>
        <dbReference type="Proteomes" id="UP000054717"/>
    </source>
</evidence>
<dbReference type="Proteomes" id="UP000054717">
    <property type="component" value="Unassembled WGS sequence"/>
</dbReference>
<evidence type="ECO:0000313" key="1">
    <source>
        <dbReference type="EMBL" id="SAL78562.1"/>
    </source>
</evidence>
<dbReference type="AlphaFoldDB" id="A0A158KBP2"/>
<name>A0A158KBP2_9BURK</name>
<dbReference type="STRING" id="326475.AWB66_05872"/>
<protein>
    <submittedName>
        <fullName evidence="1">Uncharacterized protein</fullName>
    </submittedName>
</protein>
<reference evidence="1" key="1">
    <citation type="submission" date="2016-01" db="EMBL/GenBank/DDBJ databases">
        <authorList>
            <person name="Peeters Charlotte."/>
        </authorList>
    </citation>
    <scope>NUCLEOTIDE SEQUENCE</scope>
    <source>
        <strain evidence="1">LMG 22936</strain>
    </source>
</reference>
<gene>
    <name evidence="1" type="ORF">AWB66_05872</name>
</gene>